<dbReference type="PANTHER" id="PTHR24320">
    <property type="entry name" value="RETINOL DEHYDROGENASE"/>
    <property type="match status" value="1"/>
</dbReference>
<evidence type="ECO:0008006" key="6">
    <source>
        <dbReference type="Google" id="ProtNLM"/>
    </source>
</evidence>
<dbReference type="SUPFAM" id="SSF51735">
    <property type="entry name" value="NAD(P)-binding Rossmann-fold domains"/>
    <property type="match status" value="1"/>
</dbReference>
<keyword evidence="2" id="KW-0521">NADP</keyword>
<dbReference type="Pfam" id="PF00106">
    <property type="entry name" value="adh_short"/>
    <property type="match status" value="1"/>
</dbReference>
<reference evidence="4 5" key="1">
    <citation type="journal article" date="2020" name="ISME J.">
        <title>Uncovering the hidden diversity of litter-decomposition mechanisms in mushroom-forming fungi.</title>
        <authorList>
            <person name="Floudas D."/>
            <person name="Bentzer J."/>
            <person name="Ahren D."/>
            <person name="Johansson T."/>
            <person name="Persson P."/>
            <person name="Tunlid A."/>
        </authorList>
    </citation>
    <scope>NUCLEOTIDE SEQUENCE [LARGE SCALE GENOMIC DNA]</scope>
    <source>
        <strain evidence="4 5">CBS 291.85</strain>
    </source>
</reference>
<evidence type="ECO:0000256" key="3">
    <source>
        <dbReference type="ARBA" id="ARBA00023002"/>
    </source>
</evidence>
<dbReference type="OrthoDB" id="191139at2759"/>
<dbReference type="Gene3D" id="3.40.50.720">
    <property type="entry name" value="NAD(P)-binding Rossmann-like Domain"/>
    <property type="match status" value="1"/>
</dbReference>
<evidence type="ECO:0000256" key="2">
    <source>
        <dbReference type="ARBA" id="ARBA00022857"/>
    </source>
</evidence>
<dbReference type="InterPro" id="IPR036291">
    <property type="entry name" value="NAD(P)-bd_dom_sf"/>
</dbReference>
<proteinExistence type="inferred from homology"/>
<dbReference type="PANTHER" id="PTHR24320:SF282">
    <property type="entry name" value="WW DOMAIN-CONTAINING OXIDOREDUCTASE"/>
    <property type="match status" value="1"/>
</dbReference>
<keyword evidence="3" id="KW-0560">Oxidoreductase</keyword>
<evidence type="ECO:0000313" key="5">
    <source>
        <dbReference type="Proteomes" id="UP000559256"/>
    </source>
</evidence>
<protein>
    <recommendedName>
        <fullName evidence="6">NAD(P)-binding protein</fullName>
    </recommendedName>
</protein>
<dbReference type="InterPro" id="IPR002347">
    <property type="entry name" value="SDR_fam"/>
</dbReference>
<comment type="similarity">
    <text evidence="1">Belongs to the short-chain dehydrogenases/reductases (SDR) family.</text>
</comment>
<gene>
    <name evidence="4" type="ORF">D9758_015647</name>
</gene>
<dbReference type="PRINTS" id="PR00081">
    <property type="entry name" value="GDHRDH"/>
</dbReference>
<comment type="caution">
    <text evidence="4">The sequence shown here is derived from an EMBL/GenBank/DDBJ whole genome shotgun (WGS) entry which is preliminary data.</text>
</comment>
<dbReference type="Proteomes" id="UP000559256">
    <property type="component" value="Unassembled WGS sequence"/>
</dbReference>
<evidence type="ECO:0000256" key="1">
    <source>
        <dbReference type="ARBA" id="ARBA00006484"/>
    </source>
</evidence>
<dbReference type="EMBL" id="JAACJM010000139">
    <property type="protein sequence ID" value="KAF5343488.1"/>
    <property type="molecule type" value="Genomic_DNA"/>
</dbReference>
<dbReference type="AlphaFoldDB" id="A0A8H5CL53"/>
<name>A0A8H5CL53_9AGAR</name>
<evidence type="ECO:0000313" key="4">
    <source>
        <dbReference type="EMBL" id="KAF5343488.1"/>
    </source>
</evidence>
<organism evidence="4 5">
    <name type="scientific">Tetrapyrgos nigripes</name>
    <dbReference type="NCBI Taxonomy" id="182062"/>
    <lineage>
        <taxon>Eukaryota</taxon>
        <taxon>Fungi</taxon>
        <taxon>Dikarya</taxon>
        <taxon>Basidiomycota</taxon>
        <taxon>Agaricomycotina</taxon>
        <taxon>Agaricomycetes</taxon>
        <taxon>Agaricomycetidae</taxon>
        <taxon>Agaricales</taxon>
        <taxon>Marasmiineae</taxon>
        <taxon>Marasmiaceae</taxon>
        <taxon>Tetrapyrgos</taxon>
    </lineage>
</organism>
<keyword evidence="5" id="KW-1185">Reference proteome</keyword>
<accession>A0A8H5CL53</accession>
<dbReference type="GO" id="GO:0016491">
    <property type="term" value="F:oxidoreductase activity"/>
    <property type="evidence" value="ECO:0007669"/>
    <property type="project" value="UniProtKB-KW"/>
</dbReference>
<sequence length="236" mass="26006">MNNLLAFIKLGAHFRSHIPPKATWSTAQIPDLSGKVMIVTGGNTGIGKDTIEALLEHNAKVYMASRNTEKAMAAIEDLKTKTGKEALFLKLDLADLKSVKAAAEEFMSKEKELHVLFNNGGVMFCPMEMVTAQGYDLQFGTNVLGHFYFTKLLLPVLLSTAETTKNPVRVVNTSSVGHVMFTKLDFNSFKDGPARKRLGKYLLYGQSKFGNIVFSNELVRRYGDKGSSRPPSIPEA</sequence>